<accession>A0ABV7ENL0</accession>
<evidence type="ECO:0008006" key="3">
    <source>
        <dbReference type="Google" id="ProtNLM"/>
    </source>
</evidence>
<proteinExistence type="predicted"/>
<evidence type="ECO:0000313" key="1">
    <source>
        <dbReference type="EMBL" id="MFC3103481.1"/>
    </source>
</evidence>
<name>A0ABV7ENL0_9GAMM</name>
<gene>
    <name evidence="1" type="ORF">ACFOSU_06220</name>
</gene>
<reference evidence="2" key="1">
    <citation type="journal article" date="2019" name="Int. J. Syst. Evol. Microbiol.">
        <title>The Global Catalogue of Microorganisms (GCM) 10K type strain sequencing project: providing services to taxonomists for standard genome sequencing and annotation.</title>
        <authorList>
            <consortium name="The Broad Institute Genomics Platform"/>
            <consortium name="The Broad Institute Genome Sequencing Center for Infectious Disease"/>
            <person name="Wu L."/>
            <person name="Ma J."/>
        </authorList>
    </citation>
    <scope>NUCLEOTIDE SEQUENCE [LARGE SCALE GENOMIC DNA]</scope>
    <source>
        <strain evidence="2">KCTC 52640</strain>
    </source>
</reference>
<dbReference type="Proteomes" id="UP001595462">
    <property type="component" value="Unassembled WGS sequence"/>
</dbReference>
<dbReference type="RefSeq" id="WP_380687553.1">
    <property type="nucleotide sequence ID" value="NZ_JBHRSS010000003.1"/>
</dbReference>
<protein>
    <recommendedName>
        <fullName evidence="3">DUF4440 domain-containing protein</fullName>
    </recommendedName>
</protein>
<keyword evidence="2" id="KW-1185">Reference proteome</keyword>
<dbReference type="EMBL" id="JBHRSS010000003">
    <property type="protein sequence ID" value="MFC3103481.1"/>
    <property type="molecule type" value="Genomic_DNA"/>
</dbReference>
<sequence>MLTIESLSDQQILDAVEPIMDNLMAGSAAVDHARHTRDFTPRMKCIVTAQRLEEICADYQQRIGHFGARRFVALFRREQSVAVIWKQACSKSTDEFVAEAVFVPQGGRWLVDHAMVF</sequence>
<evidence type="ECO:0000313" key="2">
    <source>
        <dbReference type="Proteomes" id="UP001595462"/>
    </source>
</evidence>
<organism evidence="1 2">
    <name type="scientific">Salinisphaera aquimarina</name>
    <dbReference type="NCBI Taxonomy" id="2094031"/>
    <lineage>
        <taxon>Bacteria</taxon>
        <taxon>Pseudomonadati</taxon>
        <taxon>Pseudomonadota</taxon>
        <taxon>Gammaproteobacteria</taxon>
        <taxon>Salinisphaerales</taxon>
        <taxon>Salinisphaeraceae</taxon>
        <taxon>Salinisphaera</taxon>
    </lineage>
</organism>
<comment type="caution">
    <text evidence="1">The sequence shown here is derived from an EMBL/GenBank/DDBJ whole genome shotgun (WGS) entry which is preliminary data.</text>
</comment>